<accession>A0A561SYV3</accession>
<evidence type="ECO:0000259" key="4">
    <source>
        <dbReference type="PROSITE" id="PS50995"/>
    </source>
</evidence>
<evidence type="ECO:0000256" key="3">
    <source>
        <dbReference type="ARBA" id="ARBA00023163"/>
    </source>
</evidence>
<dbReference type="InterPro" id="IPR000835">
    <property type="entry name" value="HTH_MarR-typ"/>
</dbReference>
<dbReference type="GO" id="GO:0003677">
    <property type="term" value="F:DNA binding"/>
    <property type="evidence" value="ECO:0007669"/>
    <property type="project" value="UniProtKB-KW"/>
</dbReference>
<dbReference type="PROSITE" id="PS01117">
    <property type="entry name" value="HTH_MARR_1"/>
    <property type="match status" value="1"/>
</dbReference>
<dbReference type="Proteomes" id="UP000321261">
    <property type="component" value="Unassembled WGS sequence"/>
</dbReference>
<sequence length="163" mass="17111">MQGAGDAAGVDTAFDTDAAARLRRVIGKLARSMNESASSEELTPTQASVLGVVVARGPIRISAVAELEGVNPTMLSRVMGVLEQKGLIVRSSATSDQRGVVAEATVAGREKSMRIMERRTAILLAVVERLPAETATALLAALPALEELTAAFAERRPTLARES</sequence>
<dbReference type="PROSITE" id="PS50995">
    <property type="entry name" value="HTH_MARR_2"/>
    <property type="match status" value="1"/>
</dbReference>
<evidence type="ECO:0000256" key="2">
    <source>
        <dbReference type="ARBA" id="ARBA00023125"/>
    </source>
</evidence>
<evidence type="ECO:0000256" key="1">
    <source>
        <dbReference type="ARBA" id="ARBA00023015"/>
    </source>
</evidence>
<organism evidence="5 6">
    <name type="scientific">Pseudonocardia hierapolitana</name>
    <dbReference type="NCBI Taxonomy" id="1128676"/>
    <lineage>
        <taxon>Bacteria</taxon>
        <taxon>Bacillati</taxon>
        <taxon>Actinomycetota</taxon>
        <taxon>Actinomycetes</taxon>
        <taxon>Pseudonocardiales</taxon>
        <taxon>Pseudonocardiaceae</taxon>
        <taxon>Pseudonocardia</taxon>
    </lineage>
</organism>
<dbReference type="AlphaFoldDB" id="A0A561SYV3"/>
<dbReference type="GO" id="GO:0003700">
    <property type="term" value="F:DNA-binding transcription factor activity"/>
    <property type="evidence" value="ECO:0007669"/>
    <property type="project" value="InterPro"/>
</dbReference>
<dbReference type="InterPro" id="IPR036390">
    <property type="entry name" value="WH_DNA-bd_sf"/>
</dbReference>
<evidence type="ECO:0000313" key="5">
    <source>
        <dbReference type="EMBL" id="TWF80011.1"/>
    </source>
</evidence>
<dbReference type="RefSeq" id="WP_147258762.1">
    <property type="nucleotide sequence ID" value="NZ_VIWU01000001.1"/>
</dbReference>
<keyword evidence="1" id="KW-0805">Transcription regulation</keyword>
<feature type="domain" description="HTH marR-type" evidence="4">
    <location>
        <begin position="15"/>
        <end position="147"/>
    </location>
</feature>
<name>A0A561SYV3_9PSEU</name>
<dbReference type="SMART" id="SM00347">
    <property type="entry name" value="HTH_MARR"/>
    <property type="match status" value="1"/>
</dbReference>
<keyword evidence="3" id="KW-0804">Transcription</keyword>
<keyword evidence="2 5" id="KW-0238">DNA-binding</keyword>
<dbReference type="InterPro" id="IPR036388">
    <property type="entry name" value="WH-like_DNA-bd_sf"/>
</dbReference>
<dbReference type="EMBL" id="VIWU01000001">
    <property type="protein sequence ID" value="TWF80011.1"/>
    <property type="molecule type" value="Genomic_DNA"/>
</dbReference>
<dbReference type="Pfam" id="PF01047">
    <property type="entry name" value="MarR"/>
    <property type="match status" value="1"/>
</dbReference>
<dbReference type="Gene3D" id="1.10.10.10">
    <property type="entry name" value="Winged helix-like DNA-binding domain superfamily/Winged helix DNA-binding domain"/>
    <property type="match status" value="1"/>
</dbReference>
<dbReference type="OrthoDB" id="3216907at2"/>
<dbReference type="InterPro" id="IPR023187">
    <property type="entry name" value="Tscrpt_reg_MarR-type_CS"/>
</dbReference>
<proteinExistence type="predicted"/>
<reference evidence="5 6" key="1">
    <citation type="submission" date="2019-06" db="EMBL/GenBank/DDBJ databases">
        <title>Sequencing the genomes of 1000 actinobacteria strains.</title>
        <authorList>
            <person name="Klenk H.-P."/>
        </authorList>
    </citation>
    <scope>NUCLEOTIDE SEQUENCE [LARGE SCALE GENOMIC DNA]</scope>
    <source>
        <strain evidence="5 6">DSM 45671</strain>
    </source>
</reference>
<gene>
    <name evidence="5" type="ORF">FHX44_115948</name>
</gene>
<dbReference type="SUPFAM" id="SSF46785">
    <property type="entry name" value="Winged helix' DNA-binding domain"/>
    <property type="match status" value="1"/>
</dbReference>
<dbReference type="PANTHER" id="PTHR39515:SF2">
    <property type="entry name" value="HTH-TYPE TRANSCRIPTIONAL REGULATOR RV0880"/>
    <property type="match status" value="1"/>
</dbReference>
<keyword evidence="6" id="KW-1185">Reference proteome</keyword>
<dbReference type="InterPro" id="IPR052526">
    <property type="entry name" value="HTH-type_Bedaq_tolerance"/>
</dbReference>
<protein>
    <submittedName>
        <fullName evidence="5">DNA-binding MarR family transcriptional regulator</fullName>
    </submittedName>
</protein>
<comment type="caution">
    <text evidence="5">The sequence shown here is derived from an EMBL/GenBank/DDBJ whole genome shotgun (WGS) entry which is preliminary data.</text>
</comment>
<dbReference type="PANTHER" id="PTHR39515">
    <property type="entry name" value="CONSERVED PROTEIN"/>
    <property type="match status" value="1"/>
</dbReference>
<evidence type="ECO:0000313" key="6">
    <source>
        <dbReference type="Proteomes" id="UP000321261"/>
    </source>
</evidence>